<dbReference type="EMBL" id="CP002477">
    <property type="protein sequence ID" value="ADW08053.1"/>
    <property type="molecule type" value="Genomic_DNA"/>
</dbReference>
<feature type="compositionally biased region" description="Polar residues" evidence="1">
    <location>
        <begin position="203"/>
        <end position="216"/>
    </location>
</feature>
<feature type="compositionally biased region" description="Polar residues" evidence="1">
    <location>
        <begin position="1"/>
        <end position="11"/>
    </location>
</feature>
<dbReference type="AlphaFoldDB" id="A0A8D3WMW2"/>
<gene>
    <name evidence="2" type="ORF">Sfla_6766</name>
</gene>
<geneLocation type="plasmid" evidence="2 3">
    <name>pSFLA02</name>
</geneLocation>
<name>A0A8D3WMW2_STRFA</name>
<dbReference type="Proteomes" id="UP000002066">
    <property type="component" value="Plasmid pSFLA02"/>
</dbReference>
<dbReference type="KEGG" id="sfa:Sfla_6766"/>
<accession>A0A8D3WMW2</accession>
<reference evidence="2 3" key="1">
    <citation type="submission" date="2011-01" db="EMBL/GenBank/DDBJ databases">
        <title>Complete sequence of plasmid2 of Streptomyces flavogriseus ATCC 33331.</title>
        <authorList>
            <consortium name="US DOE Joint Genome Institute"/>
            <person name="Lucas S."/>
            <person name="Copeland A."/>
            <person name="Lapidus A."/>
            <person name="Cheng J.-F."/>
            <person name="Goodwin L."/>
            <person name="Pitluck S."/>
            <person name="Davenport K."/>
            <person name="Detter J.C."/>
            <person name="Han C."/>
            <person name="Tapia R."/>
            <person name="Land M."/>
            <person name="Hauser L."/>
            <person name="Kyrpides N."/>
            <person name="Ivanova N."/>
            <person name="Ovchinnikova G."/>
            <person name="Pagani I."/>
            <person name="Brumm P."/>
            <person name="Mead D."/>
            <person name="Woyke T."/>
        </authorList>
    </citation>
    <scope>NUCLEOTIDE SEQUENCE [LARGE SCALE GENOMIC DNA]</scope>
    <source>
        <strain evidence="3">ATCC 33331 / IAF-45CD</strain>
        <plasmid evidence="2 3">pSFLA02</plasmid>
    </source>
</reference>
<proteinExistence type="predicted"/>
<evidence type="ECO:0000313" key="2">
    <source>
        <dbReference type="EMBL" id="ADW08053.1"/>
    </source>
</evidence>
<feature type="region of interest" description="Disordered" evidence="1">
    <location>
        <begin position="1"/>
        <end position="117"/>
    </location>
</feature>
<protein>
    <submittedName>
        <fullName evidence="2">Uncharacterized protein</fullName>
    </submittedName>
</protein>
<keyword evidence="2" id="KW-0614">Plasmid</keyword>
<feature type="compositionally biased region" description="Gly residues" evidence="1">
    <location>
        <begin position="100"/>
        <end position="111"/>
    </location>
</feature>
<evidence type="ECO:0000313" key="3">
    <source>
        <dbReference type="Proteomes" id="UP000002066"/>
    </source>
</evidence>
<organism evidence="2 3">
    <name type="scientific">Streptomyces pratensis (strain ATCC 33331 / IAF-45CD)</name>
    <dbReference type="NCBI Taxonomy" id="591167"/>
    <lineage>
        <taxon>Bacteria</taxon>
        <taxon>Bacillati</taxon>
        <taxon>Actinomycetota</taxon>
        <taxon>Actinomycetes</taxon>
        <taxon>Kitasatosporales</taxon>
        <taxon>Streptomycetaceae</taxon>
        <taxon>Streptomyces</taxon>
    </lineage>
</organism>
<evidence type="ECO:0000256" key="1">
    <source>
        <dbReference type="SAM" id="MobiDB-lite"/>
    </source>
</evidence>
<sequence>MTRPSGQTPDRSLTDGRTDDPAPSPGASRRAGRPSGALERFYGPGARLSAKTADRAVFAVFPGQDRHPAPHPHRHPARFDRNAPPPHDGRVAVGMTVQTGQGGGGHDGQNGRGWRSSHQRAHVWLWVRYRSGGGPGESGAAAGPCQEIPEAVRTATGPTARHRPDPPGTPCRASQPARIHPPPPRPDIRWRPAERPLAVRWEPSSNRWLDGSQTGASGPPADRQRTPSGPSSGFARLTPRHPKVLSGSPDDVDEAAGLPVR</sequence>
<feature type="region of interest" description="Disordered" evidence="1">
    <location>
        <begin position="132"/>
        <end position="261"/>
    </location>
</feature>